<dbReference type="EMBL" id="JNAD02000001">
    <property type="protein sequence ID" value="RKM98714.1"/>
    <property type="molecule type" value="Genomic_DNA"/>
</dbReference>
<comment type="caution">
    <text evidence="1">The sequence shown here is derived from an EMBL/GenBank/DDBJ whole genome shotgun (WGS) entry which is preliminary data.</text>
</comment>
<evidence type="ECO:0000313" key="2">
    <source>
        <dbReference type="Proteomes" id="UP000028058"/>
    </source>
</evidence>
<sequence>MTPPSAPYTIGIDTGAATLREADHLLQALAAGLSLPGGIFGCTHLVRDGHPRVTLSLAAGAAGAETALRTARDRLAAQGYEVRDGAPDEAGRAVLYPGAGALTGTLTLAEVLTRSAIEQVTVVGTPDEPLPSTLLVTREHVRPQWQSGRLVLAAMPAAGGTLVPFEDPDPTPCCADH</sequence>
<reference evidence="1 2" key="1">
    <citation type="journal article" date="2014" name="Genome Announc.">
        <title>Draft Genome Sequence of Streptomyces fradiae ATCC 19609, a Strain Highly Sensitive to Antibiotics.</title>
        <authorList>
            <person name="Bekker O.B."/>
            <person name="Klimina K.M."/>
            <person name="Vatlin A.A."/>
            <person name="Zakharevich N.V."/>
            <person name="Kasianov A.S."/>
            <person name="Danilenko V.N."/>
        </authorList>
    </citation>
    <scope>NUCLEOTIDE SEQUENCE [LARGE SCALE GENOMIC DNA]</scope>
    <source>
        <strain evidence="1 2">ATCC 19609</strain>
    </source>
</reference>
<name>A0A3R7EY09_9ACTN</name>
<proteinExistence type="predicted"/>
<dbReference type="AlphaFoldDB" id="A0A3R7EY09"/>
<dbReference type="OrthoDB" id="5189174at2"/>
<protein>
    <submittedName>
        <fullName evidence="1">Uncharacterized protein</fullName>
    </submittedName>
</protein>
<accession>A0A3R7EY09</accession>
<dbReference type="Proteomes" id="UP000028058">
    <property type="component" value="Unassembled WGS sequence"/>
</dbReference>
<gene>
    <name evidence="1" type="ORF">SFRA_000040</name>
</gene>
<keyword evidence="2" id="KW-1185">Reference proteome</keyword>
<dbReference type="RefSeq" id="WP_043472474.1">
    <property type="nucleotide sequence ID" value="NZ_CP134822.1"/>
</dbReference>
<evidence type="ECO:0000313" key="1">
    <source>
        <dbReference type="EMBL" id="RKM98714.1"/>
    </source>
</evidence>
<organism evidence="1 2">
    <name type="scientific">Streptomyces xinghaiensis</name>
    <dbReference type="NCBI Taxonomy" id="1038928"/>
    <lineage>
        <taxon>Bacteria</taxon>
        <taxon>Bacillati</taxon>
        <taxon>Actinomycetota</taxon>
        <taxon>Actinomycetes</taxon>
        <taxon>Kitasatosporales</taxon>
        <taxon>Streptomycetaceae</taxon>
        <taxon>Streptomyces</taxon>
    </lineage>
</organism>